<evidence type="ECO:0000313" key="1">
    <source>
        <dbReference type="EMBL" id="KKK86537.1"/>
    </source>
</evidence>
<organism evidence="1">
    <name type="scientific">marine sediment metagenome</name>
    <dbReference type="NCBI Taxonomy" id="412755"/>
    <lineage>
        <taxon>unclassified sequences</taxon>
        <taxon>metagenomes</taxon>
        <taxon>ecological metagenomes</taxon>
    </lineage>
</organism>
<proteinExistence type="predicted"/>
<sequence length="287" mass="33557">MENYSYQPLVQNKQGNEWMYIFDPRGPEVYTGDIKNAIDIITLDQEQPAKIVGSFKYRVHRYPGDIDMLEFYEGCCTLAESKRDIVKKLKDIAIRIKQHRGVYLGDFKAGEDTRFKFDIGRIEHDKIVNYNSNKIIEDMNELYKKKLLTKTEMNNLYALAKPETTLEDWNELKEALRKLYTVRWSLKDLEDGKKKLVGGKVITLSDAISQGTIIKIDIFTQINGRYTEVTNFFALSGRDENGQLVPFTEDFPDYRESLKKEIEQRIKEGKYLKVAKRLWLLALNQKD</sequence>
<name>A0A0F8YYK8_9ZZZZ</name>
<feature type="non-terminal residue" evidence="1">
    <location>
        <position position="287"/>
    </location>
</feature>
<comment type="caution">
    <text evidence="1">The sequence shown here is derived from an EMBL/GenBank/DDBJ whole genome shotgun (WGS) entry which is preliminary data.</text>
</comment>
<dbReference type="AlphaFoldDB" id="A0A0F8YYK8"/>
<protein>
    <submittedName>
        <fullName evidence="1">Uncharacterized protein</fullName>
    </submittedName>
</protein>
<accession>A0A0F8YYK8</accession>
<dbReference type="EMBL" id="LAZR01050801">
    <property type="protein sequence ID" value="KKK86537.1"/>
    <property type="molecule type" value="Genomic_DNA"/>
</dbReference>
<gene>
    <name evidence="1" type="ORF">LCGC14_2762260</name>
</gene>
<reference evidence="1" key="1">
    <citation type="journal article" date="2015" name="Nature">
        <title>Complex archaea that bridge the gap between prokaryotes and eukaryotes.</title>
        <authorList>
            <person name="Spang A."/>
            <person name="Saw J.H."/>
            <person name="Jorgensen S.L."/>
            <person name="Zaremba-Niedzwiedzka K."/>
            <person name="Martijn J."/>
            <person name="Lind A.E."/>
            <person name="van Eijk R."/>
            <person name="Schleper C."/>
            <person name="Guy L."/>
            <person name="Ettema T.J."/>
        </authorList>
    </citation>
    <scope>NUCLEOTIDE SEQUENCE</scope>
</reference>